<dbReference type="AlphaFoldDB" id="A0A8S9V161"/>
<comment type="caution">
    <text evidence="1">The sequence shown here is derived from an EMBL/GenBank/DDBJ whole genome shotgun (WGS) entry which is preliminary data.</text>
</comment>
<name>A0A8S9V161_PHYIN</name>
<reference evidence="1" key="1">
    <citation type="submission" date="2020-03" db="EMBL/GenBank/DDBJ databases">
        <title>Hybrid Assembly of Korean Phytophthora infestans isolates.</title>
        <authorList>
            <person name="Prokchorchik M."/>
            <person name="Lee Y."/>
            <person name="Seo J."/>
            <person name="Cho J.-H."/>
            <person name="Park Y.-E."/>
            <person name="Jang D.-C."/>
            <person name="Im J.-S."/>
            <person name="Choi J.-G."/>
            <person name="Park H.-J."/>
            <person name="Lee G.-B."/>
            <person name="Lee Y.-G."/>
            <person name="Hong S.-Y."/>
            <person name="Cho K."/>
            <person name="Sohn K.H."/>
        </authorList>
    </citation>
    <scope>NUCLEOTIDE SEQUENCE</scope>
    <source>
        <strain evidence="1">KR_2_A2</strain>
    </source>
</reference>
<evidence type="ECO:0000313" key="2">
    <source>
        <dbReference type="Proteomes" id="UP000704712"/>
    </source>
</evidence>
<organism evidence="1 2">
    <name type="scientific">Phytophthora infestans</name>
    <name type="common">Potato late blight agent</name>
    <name type="synonym">Botrytis infestans</name>
    <dbReference type="NCBI Taxonomy" id="4787"/>
    <lineage>
        <taxon>Eukaryota</taxon>
        <taxon>Sar</taxon>
        <taxon>Stramenopiles</taxon>
        <taxon>Oomycota</taxon>
        <taxon>Peronosporomycetes</taxon>
        <taxon>Peronosporales</taxon>
        <taxon>Peronosporaceae</taxon>
        <taxon>Phytophthora</taxon>
    </lineage>
</organism>
<dbReference type="Proteomes" id="UP000704712">
    <property type="component" value="Unassembled WGS sequence"/>
</dbReference>
<gene>
    <name evidence="1" type="ORF">GN958_ATG04257</name>
</gene>
<protein>
    <submittedName>
        <fullName evidence="1">Uncharacterized protein</fullName>
    </submittedName>
</protein>
<accession>A0A8S9V161</accession>
<proteinExistence type="predicted"/>
<evidence type="ECO:0000313" key="1">
    <source>
        <dbReference type="EMBL" id="KAF4146551.1"/>
    </source>
</evidence>
<sequence length="65" mass="7610">MEVAQNKESSPDRGPSGRELECVWGGAKRKQELLEKLLTPWRQHQHRRCRTICQKIVLTTLQLLQ</sequence>
<dbReference type="EMBL" id="JAACNO010000595">
    <property type="protein sequence ID" value="KAF4146551.1"/>
    <property type="molecule type" value="Genomic_DNA"/>
</dbReference>